<dbReference type="GO" id="GO:0004640">
    <property type="term" value="F:phosphoribosylanthranilate isomerase activity"/>
    <property type="evidence" value="ECO:0007669"/>
    <property type="project" value="UniProtKB-UniRule"/>
</dbReference>
<keyword evidence="6 9" id="KW-0822">Tryptophan biosynthesis</keyword>
<evidence type="ECO:0000256" key="4">
    <source>
        <dbReference type="ARBA" id="ARBA00022272"/>
    </source>
</evidence>
<dbReference type="RefSeq" id="WP_136819478.1">
    <property type="nucleotide sequence ID" value="NZ_BMJX01000001.1"/>
</dbReference>
<evidence type="ECO:0000259" key="10">
    <source>
        <dbReference type="Pfam" id="PF00697"/>
    </source>
</evidence>
<organism evidence="11 12">
    <name type="scientific">Sphingobacterium alkalisoli</name>
    <dbReference type="NCBI Taxonomy" id="1874115"/>
    <lineage>
        <taxon>Bacteria</taxon>
        <taxon>Pseudomonadati</taxon>
        <taxon>Bacteroidota</taxon>
        <taxon>Sphingobacteriia</taxon>
        <taxon>Sphingobacteriales</taxon>
        <taxon>Sphingobacteriaceae</taxon>
        <taxon>Sphingobacterium</taxon>
    </lineage>
</organism>
<dbReference type="AlphaFoldDB" id="A0A4V5LYZ8"/>
<evidence type="ECO:0000256" key="2">
    <source>
        <dbReference type="ARBA" id="ARBA00004664"/>
    </source>
</evidence>
<comment type="pathway">
    <text evidence="2 9">Amino-acid biosynthesis; L-tryptophan biosynthesis; L-tryptophan from chorismate: step 3/5.</text>
</comment>
<dbReference type="InterPro" id="IPR011060">
    <property type="entry name" value="RibuloseP-bd_barrel"/>
</dbReference>
<evidence type="ECO:0000313" key="11">
    <source>
        <dbReference type="EMBL" id="TJY68589.1"/>
    </source>
</evidence>
<accession>A0A4V5LYZ8</accession>
<comment type="catalytic activity">
    <reaction evidence="1 9">
        <text>N-(5-phospho-beta-D-ribosyl)anthranilate = 1-(2-carboxyphenylamino)-1-deoxy-D-ribulose 5-phosphate</text>
        <dbReference type="Rhea" id="RHEA:21540"/>
        <dbReference type="ChEBI" id="CHEBI:18277"/>
        <dbReference type="ChEBI" id="CHEBI:58613"/>
        <dbReference type="EC" id="5.3.1.24"/>
    </reaction>
</comment>
<proteinExistence type="inferred from homology"/>
<dbReference type="Gene3D" id="3.20.20.70">
    <property type="entry name" value="Aldolase class I"/>
    <property type="match status" value="1"/>
</dbReference>
<dbReference type="PANTHER" id="PTHR42894:SF1">
    <property type="entry name" value="N-(5'-PHOSPHORIBOSYL)ANTHRANILATE ISOMERASE"/>
    <property type="match status" value="1"/>
</dbReference>
<evidence type="ECO:0000256" key="6">
    <source>
        <dbReference type="ARBA" id="ARBA00022822"/>
    </source>
</evidence>
<keyword evidence="7 9" id="KW-0057">Aromatic amino acid biosynthesis</keyword>
<name>A0A4V5LYZ8_9SPHI</name>
<evidence type="ECO:0000256" key="7">
    <source>
        <dbReference type="ARBA" id="ARBA00023141"/>
    </source>
</evidence>
<keyword evidence="12" id="KW-1185">Reference proteome</keyword>
<evidence type="ECO:0000256" key="1">
    <source>
        <dbReference type="ARBA" id="ARBA00001164"/>
    </source>
</evidence>
<evidence type="ECO:0000256" key="3">
    <source>
        <dbReference type="ARBA" id="ARBA00012572"/>
    </source>
</evidence>
<dbReference type="EMBL" id="SUKA01000001">
    <property type="protein sequence ID" value="TJY68589.1"/>
    <property type="molecule type" value="Genomic_DNA"/>
</dbReference>
<comment type="similarity">
    <text evidence="9">Belongs to the TrpF family.</text>
</comment>
<dbReference type="Proteomes" id="UP000309872">
    <property type="component" value="Unassembled WGS sequence"/>
</dbReference>
<evidence type="ECO:0000313" key="12">
    <source>
        <dbReference type="Proteomes" id="UP000309872"/>
    </source>
</evidence>
<dbReference type="UniPathway" id="UPA00035">
    <property type="reaction ID" value="UER00042"/>
</dbReference>
<feature type="domain" description="N-(5'phosphoribosyl) anthranilate isomerase (PRAI)" evidence="10">
    <location>
        <begin position="9"/>
        <end position="200"/>
    </location>
</feature>
<evidence type="ECO:0000256" key="8">
    <source>
        <dbReference type="ARBA" id="ARBA00023235"/>
    </source>
</evidence>
<gene>
    <name evidence="9" type="primary">trpF</name>
    <name evidence="11" type="ORF">FAZ19_04860</name>
</gene>
<dbReference type="EC" id="5.3.1.24" evidence="3 9"/>
<keyword evidence="8 9" id="KW-0413">Isomerase</keyword>
<keyword evidence="5 9" id="KW-0028">Amino-acid biosynthesis</keyword>
<dbReference type="SUPFAM" id="SSF51366">
    <property type="entry name" value="Ribulose-phoshate binding barrel"/>
    <property type="match status" value="1"/>
</dbReference>
<dbReference type="PANTHER" id="PTHR42894">
    <property type="entry name" value="N-(5'-PHOSPHORIBOSYL)ANTHRANILATE ISOMERASE"/>
    <property type="match status" value="1"/>
</dbReference>
<dbReference type="Pfam" id="PF00697">
    <property type="entry name" value="PRAI"/>
    <property type="match status" value="1"/>
</dbReference>
<dbReference type="OrthoDB" id="9786954at2"/>
<dbReference type="InterPro" id="IPR013785">
    <property type="entry name" value="Aldolase_TIM"/>
</dbReference>
<protein>
    <recommendedName>
        <fullName evidence="4 9">N-(5'-phosphoribosyl)anthranilate isomerase</fullName>
        <shortName evidence="9">PRAI</shortName>
        <ecNumber evidence="3 9">5.3.1.24</ecNumber>
    </recommendedName>
</protein>
<evidence type="ECO:0000256" key="5">
    <source>
        <dbReference type="ARBA" id="ARBA00022605"/>
    </source>
</evidence>
<dbReference type="HAMAP" id="MF_00135">
    <property type="entry name" value="PRAI"/>
    <property type="match status" value="1"/>
</dbReference>
<dbReference type="InterPro" id="IPR044643">
    <property type="entry name" value="TrpF_fam"/>
</dbReference>
<evidence type="ECO:0000256" key="9">
    <source>
        <dbReference type="HAMAP-Rule" id="MF_00135"/>
    </source>
</evidence>
<reference evidence="11 12" key="1">
    <citation type="submission" date="2019-04" db="EMBL/GenBank/DDBJ databases">
        <title>Sphingobacterium olei sp. nov., isolated from oil-contaminated soil.</title>
        <authorList>
            <person name="Liu B."/>
        </authorList>
    </citation>
    <scope>NUCLEOTIDE SEQUENCE [LARGE SCALE GENOMIC DNA]</scope>
    <source>
        <strain evidence="11 12">Y3L14</strain>
    </source>
</reference>
<dbReference type="CDD" id="cd00405">
    <property type="entry name" value="PRAI"/>
    <property type="match status" value="1"/>
</dbReference>
<dbReference type="InterPro" id="IPR001240">
    <property type="entry name" value="PRAI_dom"/>
</dbReference>
<dbReference type="GO" id="GO:0000162">
    <property type="term" value="P:L-tryptophan biosynthetic process"/>
    <property type="evidence" value="ECO:0007669"/>
    <property type="project" value="UniProtKB-UniRule"/>
</dbReference>
<comment type="caution">
    <text evidence="11">The sequence shown here is derived from an EMBL/GenBank/DDBJ whole genome shotgun (WGS) entry which is preliminary data.</text>
</comment>
<sequence length="209" mass="23835">MASRNLKIKVCGMRDPQNIADVASLNIDYMGFIFYRQSKRFVDQIAFVPSSTKLKRTGVFVNAPIAYIKTKIVDFALDTIQLHGDEDVHFCQQITESGIQLIKAFGIDDQFEWKSVEPFLNDVDLFLFDTKSAEHGGTGRSFNWQKLKDYPYDKPYFLSGGLSLANIQEAKDFEDDRLFGLDLNSKFEIEPGLKNISTLTQALKLLRDE</sequence>